<evidence type="ECO:0000313" key="3">
    <source>
        <dbReference type="Proteomes" id="UP001530400"/>
    </source>
</evidence>
<name>A0ABD3NB53_9STRA</name>
<reference evidence="2 3" key="1">
    <citation type="submission" date="2024-10" db="EMBL/GenBank/DDBJ databases">
        <title>Updated reference genomes for cyclostephanoid diatoms.</title>
        <authorList>
            <person name="Roberts W.R."/>
            <person name="Alverson A.J."/>
        </authorList>
    </citation>
    <scope>NUCLEOTIDE SEQUENCE [LARGE SCALE GENOMIC DNA]</scope>
    <source>
        <strain evidence="2 3">AJA010-31</strain>
    </source>
</reference>
<organism evidence="2 3">
    <name type="scientific">Cyclotella atomus</name>
    <dbReference type="NCBI Taxonomy" id="382360"/>
    <lineage>
        <taxon>Eukaryota</taxon>
        <taxon>Sar</taxon>
        <taxon>Stramenopiles</taxon>
        <taxon>Ochrophyta</taxon>
        <taxon>Bacillariophyta</taxon>
        <taxon>Coscinodiscophyceae</taxon>
        <taxon>Thalassiosirophycidae</taxon>
        <taxon>Stephanodiscales</taxon>
        <taxon>Stephanodiscaceae</taxon>
        <taxon>Cyclotella</taxon>
    </lineage>
</organism>
<feature type="signal peptide" evidence="1">
    <location>
        <begin position="1"/>
        <end position="19"/>
    </location>
</feature>
<comment type="caution">
    <text evidence="2">The sequence shown here is derived from an EMBL/GenBank/DDBJ whole genome shotgun (WGS) entry which is preliminary data.</text>
</comment>
<keyword evidence="3" id="KW-1185">Reference proteome</keyword>
<dbReference type="Proteomes" id="UP001530400">
    <property type="component" value="Unassembled WGS sequence"/>
</dbReference>
<gene>
    <name evidence="2" type="ORF">ACHAWO_003653</name>
</gene>
<sequence length="124" mass="14304">MTRVLLFAVSLLIVAVSEGRQYYYAPLGPWGLESTIIHAKALRQDPDVTKVKKVSNEARTKEPSEEVQDELEQAEEAFMHAVEKVEEEVVHAIDDEVETFSLITRRRKRSRHFFRGFRSVSSKK</sequence>
<dbReference type="AlphaFoldDB" id="A0ABD3NB53"/>
<protein>
    <submittedName>
        <fullName evidence="2">Uncharacterized protein</fullName>
    </submittedName>
</protein>
<feature type="chain" id="PRO_5044763118" evidence="1">
    <location>
        <begin position="20"/>
        <end position="124"/>
    </location>
</feature>
<evidence type="ECO:0000313" key="2">
    <source>
        <dbReference type="EMBL" id="KAL3772598.1"/>
    </source>
</evidence>
<dbReference type="EMBL" id="JALLPJ020001264">
    <property type="protein sequence ID" value="KAL3772598.1"/>
    <property type="molecule type" value="Genomic_DNA"/>
</dbReference>
<evidence type="ECO:0000256" key="1">
    <source>
        <dbReference type="SAM" id="SignalP"/>
    </source>
</evidence>
<keyword evidence="1" id="KW-0732">Signal</keyword>
<proteinExistence type="predicted"/>
<accession>A0ABD3NB53</accession>